<protein>
    <submittedName>
        <fullName evidence="3">Glycosyltransferase family 4 protein</fullName>
        <ecNumber evidence="3">2.4.-.-</ecNumber>
    </submittedName>
</protein>
<keyword evidence="3" id="KW-0328">Glycosyltransferase</keyword>
<evidence type="ECO:0000313" key="3">
    <source>
        <dbReference type="EMBL" id="MEA5610329.1"/>
    </source>
</evidence>
<organism evidence="3 4">
    <name type="scientific">Nodularia spumigena UHCC 0060</name>
    <dbReference type="NCBI Taxonomy" id="3110300"/>
    <lineage>
        <taxon>Bacteria</taxon>
        <taxon>Bacillati</taxon>
        <taxon>Cyanobacteriota</taxon>
        <taxon>Cyanophyceae</taxon>
        <taxon>Nostocales</taxon>
        <taxon>Nodulariaceae</taxon>
        <taxon>Nodularia</taxon>
    </lineage>
</organism>
<proteinExistence type="predicted"/>
<dbReference type="SUPFAM" id="SSF53756">
    <property type="entry name" value="UDP-Glycosyltransferase/glycogen phosphorylase"/>
    <property type="match status" value="1"/>
</dbReference>
<gene>
    <name evidence="3" type="ORF">VB695_20030</name>
</gene>
<dbReference type="Pfam" id="PF00534">
    <property type="entry name" value="Glycos_transf_1"/>
    <property type="match status" value="1"/>
</dbReference>
<name>A0ABU5UX29_NODSP</name>
<evidence type="ECO:0000259" key="2">
    <source>
        <dbReference type="Pfam" id="PF13439"/>
    </source>
</evidence>
<feature type="domain" description="Glycosyl transferase family 1" evidence="1">
    <location>
        <begin position="189"/>
        <end position="344"/>
    </location>
</feature>
<dbReference type="EMBL" id="JAYGHK010000090">
    <property type="protein sequence ID" value="MEA5610329.1"/>
    <property type="molecule type" value="Genomic_DNA"/>
</dbReference>
<dbReference type="Gene3D" id="3.40.50.2000">
    <property type="entry name" value="Glycogen Phosphorylase B"/>
    <property type="match status" value="2"/>
</dbReference>
<comment type="caution">
    <text evidence="3">The sequence shown here is derived from an EMBL/GenBank/DDBJ whole genome shotgun (WGS) entry which is preliminary data.</text>
</comment>
<evidence type="ECO:0000259" key="1">
    <source>
        <dbReference type="Pfam" id="PF00534"/>
    </source>
</evidence>
<keyword evidence="4" id="KW-1185">Reference proteome</keyword>
<dbReference type="RefSeq" id="WP_323244696.1">
    <property type="nucleotide sequence ID" value="NZ_JAYGHK010000090.1"/>
</dbReference>
<feature type="domain" description="Glycosyltransferase subfamily 4-like N-terminal" evidence="2">
    <location>
        <begin position="24"/>
        <end position="181"/>
    </location>
</feature>
<reference evidence="3 4" key="1">
    <citation type="submission" date="2023-12" db="EMBL/GenBank/DDBJ databases">
        <title>Baltic Sea Cyanobacteria.</title>
        <authorList>
            <person name="Delbaje E."/>
            <person name="Fewer D.P."/>
            <person name="Shishido T.K."/>
        </authorList>
    </citation>
    <scope>NUCLEOTIDE SEQUENCE [LARGE SCALE GENOMIC DNA]</scope>
    <source>
        <strain evidence="3 4">UHCC 0060</strain>
    </source>
</reference>
<dbReference type="Pfam" id="PF13439">
    <property type="entry name" value="Glyco_transf_4"/>
    <property type="match status" value="1"/>
</dbReference>
<sequence length="383" mass="42471">MVSIVNHTTKSVRLLLVISSLHGGGAERVMSDMANYWAAKGWEITLVTFNYPQEAEKYSLHTSVNREYIYYPPGINFIDKLWRNLQRVIQLRKVVKKVAPDAVLSFLTSTNVVTILATLGLSTTVIVSERTNPAQHVEEPMWNYGRWLTYRLAHRVVAQTPAIGQWLVKHTQAAIAIIPNPLRELPTLISTREKLIVGASRLHPVKGFDVLIRAFASTGEAVNGWKLVIVGEGSQKEALTELIQELELGDSVTLVGWTNNVETWFARASLVVQPSRYEGFPNVVLEAMAMGATVVSTSAADCLIVDGVNGRLVGVDDVDHTARVMLQLMYDEQQRQGLGSAAQKVRTTYAQAAIMPQWESVMLYSHHCSTIKSTVHSHDATIN</sequence>
<dbReference type="EC" id="2.4.-.-" evidence="3"/>
<dbReference type="Proteomes" id="UP001303285">
    <property type="component" value="Unassembled WGS sequence"/>
</dbReference>
<dbReference type="GO" id="GO:0016757">
    <property type="term" value="F:glycosyltransferase activity"/>
    <property type="evidence" value="ECO:0007669"/>
    <property type="project" value="UniProtKB-KW"/>
</dbReference>
<dbReference type="InterPro" id="IPR028098">
    <property type="entry name" value="Glyco_trans_4-like_N"/>
</dbReference>
<keyword evidence="3" id="KW-0808">Transferase</keyword>
<dbReference type="InterPro" id="IPR001296">
    <property type="entry name" value="Glyco_trans_1"/>
</dbReference>
<dbReference type="CDD" id="cd03820">
    <property type="entry name" value="GT4_AmsD-like"/>
    <property type="match status" value="1"/>
</dbReference>
<accession>A0ABU5UX29</accession>
<dbReference type="PANTHER" id="PTHR12526">
    <property type="entry name" value="GLYCOSYLTRANSFERASE"/>
    <property type="match status" value="1"/>
</dbReference>
<evidence type="ECO:0000313" key="4">
    <source>
        <dbReference type="Proteomes" id="UP001303285"/>
    </source>
</evidence>